<feature type="region of interest" description="Disordered" evidence="2">
    <location>
        <begin position="58"/>
        <end position="81"/>
    </location>
</feature>
<dbReference type="GO" id="GO:0032259">
    <property type="term" value="P:methylation"/>
    <property type="evidence" value="ECO:0007669"/>
    <property type="project" value="UniProtKB-KW"/>
</dbReference>
<comment type="similarity">
    <text evidence="1">Belongs to the MT-A70-like family.</text>
</comment>
<reference evidence="3" key="1">
    <citation type="submission" date="2022-08" db="EMBL/GenBank/DDBJ databases">
        <authorList>
            <person name="Marques A."/>
        </authorList>
    </citation>
    <scope>NUCLEOTIDE SEQUENCE</scope>
    <source>
        <strain evidence="3">RhyPub2mFocal</strain>
        <tissue evidence="3">Leaves</tissue>
    </source>
</reference>
<name>A0AAV8DK68_9POAL</name>
<dbReference type="Pfam" id="PF05063">
    <property type="entry name" value="MT-A70"/>
    <property type="match status" value="1"/>
</dbReference>
<feature type="compositionally biased region" description="Basic residues" evidence="2">
    <location>
        <begin position="66"/>
        <end position="78"/>
    </location>
</feature>
<accession>A0AAV8DK68</accession>
<dbReference type="PANTHER" id="PTHR12829">
    <property type="entry name" value="N6-ADENOSINE-METHYLTRANSFERASE"/>
    <property type="match status" value="1"/>
</dbReference>
<dbReference type="GO" id="GO:0005634">
    <property type="term" value="C:nucleus"/>
    <property type="evidence" value="ECO:0007669"/>
    <property type="project" value="TreeGrafter"/>
</dbReference>
<organism evidence="3 4">
    <name type="scientific">Rhynchospora pubera</name>
    <dbReference type="NCBI Taxonomy" id="906938"/>
    <lineage>
        <taxon>Eukaryota</taxon>
        <taxon>Viridiplantae</taxon>
        <taxon>Streptophyta</taxon>
        <taxon>Embryophyta</taxon>
        <taxon>Tracheophyta</taxon>
        <taxon>Spermatophyta</taxon>
        <taxon>Magnoliopsida</taxon>
        <taxon>Liliopsida</taxon>
        <taxon>Poales</taxon>
        <taxon>Cyperaceae</taxon>
        <taxon>Cyperoideae</taxon>
        <taxon>Rhynchosporeae</taxon>
        <taxon>Rhynchospora</taxon>
    </lineage>
</organism>
<gene>
    <name evidence="3" type="ORF">LUZ62_077265</name>
</gene>
<dbReference type="Proteomes" id="UP001140206">
    <property type="component" value="Chromosome 4"/>
</dbReference>
<evidence type="ECO:0000313" key="4">
    <source>
        <dbReference type="Proteomes" id="UP001140206"/>
    </source>
</evidence>
<dbReference type="AlphaFoldDB" id="A0AAV8DK68"/>
<protein>
    <submittedName>
        <fullName evidence="3">Methyltransferase-like protein 2</fullName>
    </submittedName>
</protein>
<keyword evidence="3" id="KW-0489">Methyltransferase</keyword>
<dbReference type="PANTHER" id="PTHR12829:SF4">
    <property type="entry name" value="N(6)-ADENINE-SPECIFIC METHYLTRANSFERASE METTL4"/>
    <property type="match status" value="1"/>
</dbReference>
<proteinExistence type="inferred from homology"/>
<dbReference type="InterPro" id="IPR007757">
    <property type="entry name" value="MT-A70-like"/>
</dbReference>
<dbReference type="EMBL" id="JAMFTS010000004">
    <property type="protein sequence ID" value="KAJ4766890.1"/>
    <property type="molecule type" value="Genomic_DNA"/>
</dbReference>
<evidence type="ECO:0000256" key="2">
    <source>
        <dbReference type="SAM" id="MobiDB-lite"/>
    </source>
</evidence>
<keyword evidence="3" id="KW-0808">Transferase</keyword>
<dbReference type="GO" id="GO:0008168">
    <property type="term" value="F:methyltransferase activity"/>
    <property type="evidence" value="ECO:0007669"/>
    <property type="project" value="UniProtKB-KW"/>
</dbReference>
<dbReference type="InterPro" id="IPR029063">
    <property type="entry name" value="SAM-dependent_MTases_sf"/>
</dbReference>
<comment type="caution">
    <text evidence="3">The sequence shown here is derived from an EMBL/GenBank/DDBJ whole genome shotgun (WGS) entry which is preliminary data.</text>
</comment>
<keyword evidence="4" id="KW-1185">Reference proteome</keyword>
<dbReference type="PROSITE" id="PS51143">
    <property type="entry name" value="MT_A70"/>
    <property type="match status" value="1"/>
</dbReference>
<evidence type="ECO:0000313" key="3">
    <source>
        <dbReference type="EMBL" id="KAJ4766890.1"/>
    </source>
</evidence>
<sequence length="418" mass="48039">MRMRMEPRGLEAELMKSFMESGVYRLDQSDVVFIDPVRLLNDSYSRFRLSPSAYYSRHFPPSSTQKRNRKRKRNKPRHAPLNLNERELCAEERHQQVRPLLLNAHRKLLEASQLLRILPRIVESEAALECRERVVNQNFVELGSSWRAPFCEIALCNGVQDEVKNPQGLRSGLSEGRKLVPLFDNIISVESDDDVEAEFQNVIYVLPPKSLFLMSDLRQVRKLIAGDSAEGFNLIVIDPPWENGSARQKAMYPTLPNRHFMYLPVKELAQSDGALVALWITNRQKLQDFVVKDLLPAWGISHATPFYWLKVKPDGSLIGDLDLFHHRPYELLLLGYVNVDFNSECMKTIKHLKESGVIISVPGAYSRKPPLGKLLEEYIPGQRPSRCIELFARELVAGWTSWGNEPLHFQDATYYLGK</sequence>
<evidence type="ECO:0000256" key="1">
    <source>
        <dbReference type="PROSITE-ProRule" id="PRU00489"/>
    </source>
</evidence>
<dbReference type="SUPFAM" id="SSF53335">
    <property type="entry name" value="S-adenosyl-L-methionine-dependent methyltransferases"/>
    <property type="match status" value="1"/>
</dbReference>